<protein>
    <submittedName>
        <fullName evidence="2">Uncharacterized protein</fullName>
    </submittedName>
</protein>
<dbReference type="EMBL" id="VCIA01000001">
    <property type="protein sequence ID" value="TMN22097.1"/>
    <property type="molecule type" value="Genomic_DNA"/>
</dbReference>
<keyword evidence="1" id="KW-0472">Membrane</keyword>
<keyword evidence="1" id="KW-0812">Transmembrane</keyword>
<organism evidence="2 3">
    <name type="scientific">Lentibacillus cibarius</name>
    <dbReference type="NCBI Taxonomy" id="2583219"/>
    <lineage>
        <taxon>Bacteria</taxon>
        <taxon>Bacillati</taxon>
        <taxon>Bacillota</taxon>
        <taxon>Bacilli</taxon>
        <taxon>Bacillales</taxon>
        <taxon>Bacillaceae</taxon>
        <taxon>Lentibacillus</taxon>
    </lineage>
</organism>
<reference evidence="2 3" key="1">
    <citation type="submission" date="2019-05" db="EMBL/GenBank/DDBJ databases">
        <title>Genomic analysis of Lentibacillus sp. NKC220-2.</title>
        <authorList>
            <person name="Oh Y.J."/>
        </authorList>
    </citation>
    <scope>NUCLEOTIDE SEQUENCE [LARGE SCALE GENOMIC DNA]</scope>
    <source>
        <strain evidence="2 3">NKC220-2</strain>
    </source>
</reference>
<comment type="caution">
    <text evidence="2">The sequence shown here is derived from an EMBL/GenBank/DDBJ whole genome shotgun (WGS) entry which is preliminary data.</text>
</comment>
<gene>
    <name evidence="2" type="ORF">FFL34_08145</name>
</gene>
<sequence length="207" mass="24151">MFRGLKNLQKNPVAIYERMSKDRKIMIVIIGFLVVFSGIITFLNYQDKQEEERQYEVFLNHFYFSVDDSLGRIQHLIEEKPQNEELDKRIQSIRDELLQANTIIRNGSSFLNSEIIPTQFFRYSVYFLEGIDIKGTAKISPIAEDGALDDKEIKLLKTIAGYLAKAKQEMYSPKTGQENPELTIKELNQIIRKNIDKDIDKIYEDAF</sequence>
<dbReference type="Proteomes" id="UP000306980">
    <property type="component" value="Unassembled WGS sequence"/>
</dbReference>
<feature type="transmembrane region" description="Helical" evidence="1">
    <location>
        <begin position="25"/>
        <end position="45"/>
    </location>
</feature>
<evidence type="ECO:0000313" key="3">
    <source>
        <dbReference type="Proteomes" id="UP000306980"/>
    </source>
</evidence>
<evidence type="ECO:0000256" key="1">
    <source>
        <dbReference type="SAM" id="Phobius"/>
    </source>
</evidence>
<evidence type="ECO:0000313" key="2">
    <source>
        <dbReference type="EMBL" id="TMN22097.1"/>
    </source>
</evidence>
<dbReference type="OrthoDB" id="2974771at2"/>
<proteinExistence type="predicted"/>
<dbReference type="RefSeq" id="WP_138603005.1">
    <property type="nucleotide sequence ID" value="NZ_VCIA01000001.1"/>
</dbReference>
<accession>A0A5S3QK41</accession>
<dbReference type="AlphaFoldDB" id="A0A5S3QK41"/>
<keyword evidence="1" id="KW-1133">Transmembrane helix</keyword>
<name>A0A5S3QK41_9BACI</name>